<gene>
    <name evidence="8" type="ORF">HFP15_04915</name>
</gene>
<dbReference type="SUPFAM" id="SSF53383">
    <property type="entry name" value="PLP-dependent transferases"/>
    <property type="match status" value="1"/>
</dbReference>
<evidence type="ECO:0000256" key="5">
    <source>
        <dbReference type="ARBA" id="ARBA00023163"/>
    </source>
</evidence>
<dbReference type="InterPro" id="IPR015424">
    <property type="entry name" value="PyrdxlP-dep_Trfase"/>
</dbReference>
<dbReference type="GO" id="GO:0008483">
    <property type="term" value="F:transaminase activity"/>
    <property type="evidence" value="ECO:0007669"/>
    <property type="project" value="UniProtKB-KW"/>
</dbReference>
<dbReference type="PROSITE" id="PS50949">
    <property type="entry name" value="HTH_GNTR"/>
    <property type="match status" value="1"/>
</dbReference>
<name>A0ABX1J1S6_9PSEU</name>
<keyword evidence="3" id="KW-0805">Transcription regulation</keyword>
<dbReference type="Gene3D" id="1.10.10.10">
    <property type="entry name" value="Winged helix-like DNA-binding domain superfamily/Winged helix DNA-binding domain"/>
    <property type="match status" value="1"/>
</dbReference>
<organism evidence="8 9">
    <name type="scientific">Amycolatopsis acididurans</name>
    <dbReference type="NCBI Taxonomy" id="2724524"/>
    <lineage>
        <taxon>Bacteria</taxon>
        <taxon>Bacillati</taxon>
        <taxon>Actinomycetota</taxon>
        <taxon>Actinomycetes</taxon>
        <taxon>Pseudonocardiales</taxon>
        <taxon>Pseudonocardiaceae</taxon>
        <taxon>Amycolatopsis</taxon>
    </lineage>
</organism>
<evidence type="ECO:0000313" key="9">
    <source>
        <dbReference type="Proteomes" id="UP000715441"/>
    </source>
</evidence>
<dbReference type="InterPro" id="IPR051446">
    <property type="entry name" value="HTH_trans_reg/aminotransferase"/>
</dbReference>
<dbReference type="Gene3D" id="3.90.1150.10">
    <property type="entry name" value="Aspartate Aminotransferase, domain 1"/>
    <property type="match status" value="1"/>
</dbReference>
<evidence type="ECO:0000256" key="6">
    <source>
        <dbReference type="ARBA" id="ARBA00023194"/>
    </source>
</evidence>
<dbReference type="Gene3D" id="3.40.640.10">
    <property type="entry name" value="Type I PLP-dependent aspartate aminotransferase-like (Major domain)"/>
    <property type="match status" value="1"/>
</dbReference>
<dbReference type="InterPro" id="IPR015421">
    <property type="entry name" value="PyrdxlP-dep_Trfase_major"/>
</dbReference>
<feature type="domain" description="HTH gntR-type" evidence="7">
    <location>
        <begin position="22"/>
        <end position="90"/>
    </location>
</feature>
<protein>
    <submittedName>
        <fullName evidence="8">PLP-dependent aminotransferase family protein</fullName>
    </submittedName>
</protein>
<keyword evidence="6" id="KW-0045">Antibiotic biosynthesis</keyword>
<dbReference type="InterPro" id="IPR036390">
    <property type="entry name" value="WH_DNA-bd_sf"/>
</dbReference>
<evidence type="ECO:0000313" key="8">
    <source>
        <dbReference type="EMBL" id="NKQ52216.1"/>
    </source>
</evidence>
<dbReference type="Proteomes" id="UP000715441">
    <property type="component" value="Unassembled WGS sequence"/>
</dbReference>
<keyword evidence="5" id="KW-0804">Transcription</keyword>
<keyword evidence="2" id="KW-0663">Pyridoxal phosphate</keyword>
<dbReference type="PANTHER" id="PTHR46577:SF1">
    <property type="entry name" value="HTH-TYPE TRANSCRIPTIONAL REGULATORY PROTEIN GABR"/>
    <property type="match status" value="1"/>
</dbReference>
<proteinExistence type="inferred from homology"/>
<dbReference type="Pfam" id="PF00392">
    <property type="entry name" value="GntR"/>
    <property type="match status" value="1"/>
</dbReference>
<dbReference type="CDD" id="cd00609">
    <property type="entry name" value="AAT_like"/>
    <property type="match status" value="1"/>
</dbReference>
<dbReference type="InterPro" id="IPR036388">
    <property type="entry name" value="WH-like_DNA-bd_sf"/>
</dbReference>
<dbReference type="EMBL" id="JAAXLS010000002">
    <property type="protein sequence ID" value="NKQ52216.1"/>
    <property type="molecule type" value="Genomic_DNA"/>
</dbReference>
<comment type="caution">
    <text evidence="8">The sequence shown here is derived from an EMBL/GenBank/DDBJ whole genome shotgun (WGS) entry which is preliminary data.</text>
</comment>
<keyword evidence="4" id="KW-0238">DNA-binding</keyword>
<keyword evidence="9" id="KW-1185">Reference proteome</keyword>
<evidence type="ECO:0000259" key="7">
    <source>
        <dbReference type="PROSITE" id="PS50949"/>
    </source>
</evidence>
<reference evidence="8 9" key="1">
    <citation type="submission" date="2020-04" db="EMBL/GenBank/DDBJ databases">
        <title>Novel species.</title>
        <authorList>
            <person name="Teo W.F.A."/>
            <person name="Lipun K."/>
            <person name="Srisuk N."/>
            <person name="Duangmal K."/>
        </authorList>
    </citation>
    <scope>NUCLEOTIDE SEQUENCE [LARGE SCALE GENOMIC DNA]</scope>
    <source>
        <strain evidence="8 9">K13G38</strain>
    </source>
</reference>
<evidence type="ECO:0000256" key="4">
    <source>
        <dbReference type="ARBA" id="ARBA00023125"/>
    </source>
</evidence>
<comment type="similarity">
    <text evidence="1">In the C-terminal section; belongs to the class-I pyridoxal-phosphate-dependent aminotransferase family.</text>
</comment>
<dbReference type="InterPro" id="IPR004839">
    <property type="entry name" value="Aminotransferase_I/II_large"/>
</dbReference>
<keyword evidence="8" id="KW-0808">Transferase</keyword>
<dbReference type="SUPFAM" id="SSF46785">
    <property type="entry name" value="Winged helix' DNA-binding domain"/>
    <property type="match status" value="1"/>
</dbReference>
<dbReference type="CDD" id="cd07377">
    <property type="entry name" value="WHTH_GntR"/>
    <property type="match status" value="1"/>
</dbReference>
<dbReference type="RefSeq" id="WP_168511881.1">
    <property type="nucleotide sequence ID" value="NZ_JAAXLS010000002.1"/>
</dbReference>
<evidence type="ECO:0000256" key="3">
    <source>
        <dbReference type="ARBA" id="ARBA00023015"/>
    </source>
</evidence>
<dbReference type="Pfam" id="PF00155">
    <property type="entry name" value="Aminotran_1_2"/>
    <property type="match status" value="1"/>
</dbReference>
<dbReference type="SMART" id="SM00345">
    <property type="entry name" value="HTH_GNTR"/>
    <property type="match status" value="1"/>
</dbReference>
<dbReference type="InterPro" id="IPR000524">
    <property type="entry name" value="Tscrpt_reg_HTH_GntR"/>
</dbReference>
<accession>A0ABX1J1S6</accession>
<evidence type="ECO:0000256" key="1">
    <source>
        <dbReference type="ARBA" id="ARBA00005384"/>
    </source>
</evidence>
<keyword evidence="8" id="KW-0032">Aminotransferase</keyword>
<evidence type="ECO:0000256" key="2">
    <source>
        <dbReference type="ARBA" id="ARBA00022898"/>
    </source>
</evidence>
<sequence>MTMTHEPVARVTTLWLAGRIGERSARGIALTLADLIRDGEVRPGSRLPSVRELAAGLSVSATTVAEAWSALRAEALVGTQGRRGTIVLAPPPDTGPRRGFPAWSDIDLEQGLPDPVLLPPLAEAMAAAQGGSGRGSITPRLRAAVRPTWPFEPEAWTVVAGGRQGAVLGCQAVARPGDVVAIEEPTSPVLLDTLRNARVRVVPVPCDDEGPRPEALAAALGRQPVAFVYQPFAAVPCGHSGSAGRVARLAEVLASYPDTAVLEIDALGPLAARPPASVGVHLPGRALLIRSYCTAYGPELRSCVVAGAARLVERVRYLHGLEAAWTSRVLQDAQAFLIADPQTESVVRRARDRYAWRRSVLVDALRAEGFAVRARDGLLLWVPVPDETRTLVTLAGRGVSAGPGSGCFATPPRKHHVRIATGQLPDEGDRIADLAALVADAAGASGAARR</sequence>
<dbReference type="InterPro" id="IPR015422">
    <property type="entry name" value="PyrdxlP-dep_Trfase_small"/>
</dbReference>
<dbReference type="PANTHER" id="PTHR46577">
    <property type="entry name" value="HTH-TYPE TRANSCRIPTIONAL REGULATORY PROTEIN GABR"/>
    <property type="match status" value="1"/>
</dbReference>